<evidence type="ECO:0000313" key="2">
    <source>
        <dbReference type="EMBL" id="KKL67251.1"/>
    </source>
</evidence>
<dbReference type="SUPFAM" id="SSF57938">
    <property type="entry name" value="DnaJ/Hsp40 cysteine-rich domain"/>
    <property type="match status" value="1"/>
</dbReference>
<organism evidence="2">
    <name type="scientific">marine sediment metagenome</name>
    <dbReference type="NCBI Taxonomy" id="412755"/>
    <lineage>
        <taxon>unclassified sequences</taxon>
        <taxon>metagenomes</taxon>
        <taxon>ecological metagenomes</taxon>
    </lineage>
</organism>
<protein>
    <submittedName>
        <fullName evidence="2">Uncharacterized protein</fullName>
    </submittedName>
</protein>
<evidence type="ECO:0000256" key="1">
    <source>
        <dbReference type="SAM" id="MobiDB-lite"/>
    </source>
</evidence>
<accession>A0A0F9ELZ5</accession>
<name>A0A0F9ELZ5_9ZZZZ</name>
<proteinExistence type="predicted"/>
<comment type="caution">
    <text evidence="2">The sequence shown here is derived from an EMBL/GenBank/DDBJ whole genome shotgun (WGS) entry which is preliminary data.</text>
</comment>
<dbReference type="InterPro" id="IPR036410">
    <property type="entry name" value="HSP_DnaJ_Cys-rich_dom_sf"/>
</dbReference>
<sequence>MTKQRLVAPSRDKRSQSAGKASNLDVRHDRTFKRLSALVPKEQWKEVLGYFPENAKAAKLLMLLSDPVNNRLTLGKLSVMSGLSTAELTLFLNNSRKQEGIVRMSQKLPDIMEETAEDALSSFVGCERCGGEGQVKDKPCKSCRGAGVVKVKGDMENRKLVFETMGLAGRRAPGQAIQINVGGSQSLETRVGLAQQLLAEPSVEGEVVSAEDE</sequence>
<gene>
    <name evidence="2" type="ORF">LCGC14_2136860</name>
</gene>
<reference evidence="2" key="1">
    <citation type="journal article" date="2015" name="Nature">
        <title>Complex archaea that bridge the gap between prokaryotes and eukaryotes.</title>
        <authorList>
            <person name="Spang A."/>
            <person name="Saw J.H."/>
            <person name="Jorgensen S.L."/>
            <person name="Zaremba-Niedzwiedzka K."/>
            <person name="Martijn J."/>
            <person name="Lind A.E."/>
            <person name="van Eijk R."/>
            <person name="Schleper C."/>
            <person name="Guy L."/>
            <person name="Ettema T.J."/>
        </authorList>
    </citation>
    <scope>NUCLEOTIDE SEQUENCE</scope>
</reference>
<dbReference type="AlphaFoldDB" id="A0A0F9ELZ5"/>
<dbReference type="Gene3D" id="2.10.230.10">
    <property type="entry name" value="Heat shock protein DnaJ, cysteine-rich domain"/>
    <property type="match status" value="1"/>
</dbReference>
<dbReference type="EMBL" id="LAZR01026927">
    <property type="protein sequence ID" value="KKL67251.1"/>
    <property type="molecule type" value="Genomic_DNA"/>
</dbReference>
<feature type="region of interest" description="Disordered" evidence="1">
    <location>
        <begin position="1"/>
        <end position="24"/>
    </location>
</feature>